<proteinExistence type="predicted"/>
<evidence type="ECO:0000256" key="1">
    <source>
        <dbReference type="SAM" id="MobiDB-lite"/>
    </source>
</evidence>
<organism evidence="2 3">
    <name type="scientific">Stylophora pistillata</name>
    <name type="common">Smooth cauliflower coral</name>
    <dbReference type="NCBI Taxonomy" id="50429"/>
    <lineage>
        <taxon>Eukaryota</taxon>
        <taxon>Metazoa</taxon>
        <taxon>Cnidaria</taxon>
        <taxon>Anthozoa</taxon>
        <taxon>Hexacorallia</taxon>
        <taxon>Scleractinia</taxon>
        <taxon>Astrocoeniina</taxon>
        <taxon>Pocilloporidae</taxon>
        <taxon>Stylophora</taxon>
    </lineage>
</organism>
<feature type="region of interest" description="Disordered" evidence="1">
    <location>
        <begin position="2789"/>
        <end position="2824"/>
    </location>
</feature>
<keyword evidence="3" id="KW-1185">Reference proteome</keyword>
<accession>A0A2B4R7H3</accession>
<comment type="caution">
    <text evidence="2">The sequence shown here is derived from an EMBL/GenBank/DDBJ whole genome shotgun (WGS) entry which is preliminary data.</text>
</comment>
<protein>
    <submittedName>
        <fullName evidence="2">Uncharacterized protein</fullName>
    </submittedName>
</protein>
<reference evidence="3" key="1">
    <citation type="journal article" date="2017" name="bioRxiv">
        <title>Comparative analysis of the genomes of Stylophora pistillata and Acropora digitifera provides evidence for extensive differences between species of corals.</title>
        <authorList>
            <person name="Voolstra C.R."/>
            <person name="Li Y."/>
            <person name="Liew Y.J."/>
            <person name="Baumgarten S."/>
            <person name="Zoccola D."/>
            <person name="Flot J.-F."/>
            <person name="Tambutte S."/>
            <person name="Allemand D."/>
            <person name="Aranda M."/>
        </authorList>
    </citation>
    <scope>NUCLEOTIDE SEQUENCE [LARGE SCALE GENOMIC DNA]</scope>
</reference>
<name>A0A2B4R7H3_STYPI</name>
<dbReference type="Proteomes" id="UP000225706">
    <property type="component" value="Unassembled WGS sequence"/>
</dbReference>
<gene>
    <name evidence="2" type="ORF">AWC38_SpisGene23610</name>
</gene>
<dbReference type="EMBL" id="LSMT01001371">
    <property type="protein sequence ID" value="PFX12430.1"/>
    <property type="molecule type" value="Genomic_DNA"/>
</dbReference>
<feature type="compositionally biased region" description="Basic and acidic residues" evidence="1">
    <location>
        <begin position="2803"/>
        <end position="2813"/>
    </location>
</feature>
<evidence type="ECO:0000313" key="2">
    <source>
        <dbReference type="EMBL" id="PFX12430.1"/>
    </source>
</evidence>
<sequence>MSEEVKKDIETINENNEMNSVYERMLHKEDNSKNTVSDEDIGISIDKDIKKSLSKDNNIINIKSDNQNIESKKDIKPSKEDEDIKEITSKDDGKYKDLEKQVNDAKKWGQQKNRQLINSKRKVSELASKLSEEGILPEEDIKNLLNSFDSVDDDSEDEVEGKENPFVSIRQKIDNEFKTFKRYNKGSDLEEKYQAYYAFFPMMSEKEQEESFNYLNDSEPDVALDYIMTNGGELYETLFKGAKEKEEYSNTTMFDRFTGGPDSVIFAKVSKAGQGDDIVYNQRQNFDATVKIGNERLVEAEDELTYGVDRLRVGFFRFGTRITNKQLQELQINHRFDPDIKSQLLWQGERLNSQRIMRQFGLAFAENNRGAPNQRYSYADLIAKMIACGIDGLQNGEAISRSRVIFGLDKGLNQNRVGAALTNAVMDSAADDTLTANHLFKLASLASKGSRTDVVNKEAPIRPYTMGKNRMGFPNKKYMLLTSDDAYYKLSQDPNWRDQQIRGTIENEEQPSILFGSNYKGTLHGVMVVTVPEFSNYIFTNGEATSYAYSAFLGSSAMGLGIGQIPSFASESYDYGLYHGLAHIEVSDAKVLKFPFKTDLAQKVVATNDANLVTGITGARWVGTNPDEAGAAGNFAAGNGLIYSNAIVGNKTDTALTKLVNLNIPALTAGQDNAVQVDLASLEFSSGITILGIVGIGIVDKDAGASLVSNPTVFAALNYSIVRNSMIIEVPQAQIANLENKSLNVMIYYRLMAEFEFDQNRIFREIIAVMSHLGRSGTSEKIIYQNYLSKLPYLEIKDTQNVTVEDINGEVNKSKITLDISTLEEEEKLFLTARIFNDTYIYVRQESASDGAYISDVVITEDTISFAIPFPKSFFDIQIEPLDPIVYFELWWERAALYKLEGNEFNLVPLKEDLDPNVIVSSINYQGKLIITNGVDPVLIYDGDNIEQLKGNASVLTSSAITQNANVLTFNIPEFFQEEMRRYITIDSTVRVMNRNVGRDINVTNIAYALPADNNVAVTLTLAENPPDKTRTILYKKDLPPFNFITVANDRLWALASGRSYKNRFRPANLSMKAYYASNRKSVDGWFSQKTNEIEFIDLANNSSIPDNLESIIPFQGKVLFLGRETTQVWQGEDPTVIDDGQNIQLPDFKWEMTIPVGIIQKSLFVEIPNDFVFLSKYGIISLSSINQYQQLSVSYNFSGGINQHLTSQLEFIEDDHDYRSLRAFSYPYGRFLGFKLKYNCLIYQLKINGGWSIFSENFADSRSIFYDKVTQDLFLGMDDGKLLVYADKIKNQSYEEYDKGAMIWRIHYAWIYPSTTWHNESVFVACRTLAPIDINVQVYTDYNDAENFTEIIKVQQEGGLYDNAQFGAAQNQVLVSDRMLVPRWEKLKHSHFEEASITADKVAVGTLSARHLTAGIIVFAAALGATIGGFLASGGDDPPDRITEAPNPIANKFPPIDFTSIFDEISKDKLDIIRGLDGKLNLKFSNDSGRIDLDAPVQSRAVSTRLPAINRLSERASEVVALSQAMTRLGNTIEQMENTSPYLIPQNQELIQSFRRASEAAIDRGFDHRQYAIDQKLAKYGLDNSSTAFGVQVALAREKANAYADLELKQAELAQGLKQQSLANLHQRGNLLGQNAGIELNRFAAESQNQLANEELIQKQAFAERQLENQNEERRLATEFGNRKLADARHQRMAQLGLNVFNSGNSHALSARGIDNTAIAQANADQLNRYDRESNPMQEIGHTILGASIGSLTGGGFSGSGFNTNPWNNPDTGSNFMSFGTNNWSPTSSRLVVDAYADAFSKQANREAKGPAQRNSNALMAGFGAGLKGAANTKRQEQLSPILKMVGELNARSAYLEAQMQQDEQQRMTMVKFLRDNAGAIEDLGNASEANSPEAQEIAKHLSNKLEILTGKSPGQFDYYDTQRRRSNYRQPDGSTVGYSVLDSIEQYADEAYGEAAPYMLRNLSPWHSKKYKEAEEIQNLKMEKGEADIRNTNSQADYHNAQSTHLGMQDKKIENEINAPKPKYSDKVLGNIITENSKWVNNNREEHRKLNKVATTYDNIANTLREESKIGGRAGTSFISIAQRFLDNSLSESSRNQAKLEMLKLPLMDDLKRIYGNQVSNVDLISFLSTLPSLDKNPKAAIEEAEARSKEIKDRLEEDNLTQKVLEDEFGYSEPYNSLSVQRRVQERLKEKQPNPSSQNDETVIMQNADGNRIASLGKSVAAGVGGSLPDAASLAYNLPAMGANYLAKKGLPIWKTQEYQGENPDAEQLPLIPSATQAINEGIDNLTDGYTETPEDQRWLNQGVEFASSVGGAGLIGKGAQALGKTGTTKVANFAGTTNPAAIAGAGAGGTTMSVLEDQGAGASLAGGLTAGIATTRGLGKAGNIIANPKQTVQNIKDIPSKLAVDAVGLGEKNLNLEAAKNARDLGIDLPNTPFSDTNRARFGDYVGSKIGNKLPMKYKNAEEQTKKVLEEIYDATGPEKTEEVQKQISNLYKQRIKELPQDAKIKPYNTLKAAEDININSISPSKDEIALMNIVNLYKNELKPQVESKLYGKANIPLQDIDVERLANSKRSLNSIIKWDTDEGVKELVKSMQKGLADDIAEYGKHNPEWYKTFREADDLFGKVAKRERLEKELNNKVINFNDDALSYNKLSTVIHDPKSKAVLKRNSTPEVMEKLEKLGSVAKAMANKNKNVPNPSGTAVTGATLAFIGSVFTNPVKTLTQGPALAVMSTLRYTKLLTSEKVLDAAIRFAEKPTSKTAVAFNRRMKAITGYTPITLAKEAAKRAEQEQDKQGTSMRKKFNDHIEENKNRPKGQALIKGLSNPTVQKTIDFWHPNPWKE</sequence>
<evidence type="ECO:0000313" key="3">
    <source>
        <dbReference type="Proteomes" id="UP000225706"/>
    </source>
</evidence>